<dbReference type="EMBL" id="OY731400">
    <property type="protein sequence ID" value="CAJ1941980.1"/>
    <property type="molecule type" value="Genomic_DNA"/>
</dbReference>
<feature type="domain" description="FHA" evidence="2">
    <location>
        <begin position="43"/>
        <end position="93"/>
    </location>
</feature>
<dbReference type="Proteomes" id="UP001189624">
    <property type="component" value="Chromosome 3"/>
</dbReference>
<evidence type="ECO:0000313" key="3">
    <source>
        <dbReference type="EMBL" id="CAJ1941980.1"/>
    </source>
</evidence>
<evidence type="ECO:0000313" key="4">
    <source>
        <dbReference type="Proteomes" id="UP001189624"/>
    </source>
</evidence>
<dbReference type="AlphaFoldDB" id="A0AA86SJG3"/>
<feature type="region of interest" description="Disordered" evidence="1">
    <location>
        <begin position="185"/>
        <end position="231"/>
    </location>
</feature>
<dbReference type="InterPro" id="IPR008984">
    <property type="entry name" value="SMAD_FHA_dom_sf"/>
</dbReference>
<dbReference type="Pfam" id="PF00498">
    <property type="entry name" value="FHA"/>
    <property type="match status" value="1"/>
</dbReference>
<organism evidence="3 4">
    <name type="scientific">Sphenostylis stenocarpa</name>
    <dbReference type="NCBI Taxonomy" id="92480"/>
    <lineage>
        <taxon>Eukaryota</taxon>
        <taxon>Viridiplantae</taxon>
        <taxon>Streptophyta</taxon>
        <taxon>Embryophyta</taxon>
        <taxon>Tracheophyta</taxon>
        <taxon>Spermatophyta</taxon>
        <taxon>Magnoliopsida</taxon>
        <taxon>eudicotyledons</taxon>
        <taxon>Gunneridae</taxon>
        <taxon>Pentapetalae</taxon>
        <taxon>rosids</taxon>
        <taxon>fabids</taxon>
        <taxon>Fabales</taxon>
        <taxon>Fabaceae</taxon>
        <taxon>Papilionoideae</taxon>
        <taxon>50 kb inversion clade</taxon>
        <taxon>NPAAA clade</taxon>
        <taxon>indigoferoid/millettioid clade</taxon>
        <taxon>Phaseoleae</taxon>
        <taxon>Sphenostylis</taxon>
    </lineage>
</organism>
<dbReference type="InterPro" id="IPR000253">
    <property type="entry name" value="FHA_dom"/>
</dbReference>
<dbReference type="Gene3D" id="2.60.200.20">
    <property type="match status" value="1"/>
</dbReference>
<dbReference type="PANTHER" id="PTHR23308">
    <property type="entry name" value="NUCLEAR INHIBITOR OF PROTEIN PHOSPHATASE-1"/>
    <property type="match status" value="1"/>
</dbReference>
<dbReference type="SUPFAM" id="SSF49879">
    <property type="entry name" value="SMAD/FHA domain"/>
    <property type="match status" value="1"/>
</dbReference>
<name>A0AA86SJG3_9FABA</name>
<feature type="compositionally biased region" description="Polar residues" evidence="1">
    <location>
        <begin position="1"/>
        <end position="22"/>
    </location>
</feature>
<reference evidence="3" key="1">
    <citation type="submission" date="2023-10" db="EMBL/GenBank/DDBJ databases">
        <authorList>
            <person name="Domelevo Entfellner J.-B."/>
        </authorList>
    </citation>
    <scope>NUCLEOTIDE SEQUENCE</scope>
</reference>
<evidence type="ECO:0000259" key="2">
    <source>
        <dbReference type="PROSITE" id="PS50006"/>
    </source>
</evidence>
<proteinExistence type="predicted"/>
<feature type="region of interest" description="Disordered" evidence="1">
    <location>
        <begin position="1"/>
        <end position="33"/>
    </location>
</feature>
<sequence>MRGQMKSLTDIVSNRRSSSGSATGYPASPRQGEILDFKPGSAVQIGRIVKGNTLPIKDPDISSKHLSILNESAKWILRDLDSSNHTALDASQIPPNTPFPLHHDSTGEFTSIHVIFFPPHNSNMLSHLDETPRAAIELLWFRFQPRFQWLLLNMLGHATALGVGDVENLIRVEEKVEESEITGNPNLFEISDSSDENLNAPVTERGVAGKRELEKEGEDRNGVKEACDGKEKGNLNEDDGNWLDLNKMTLGEWIDFLEFHLPKQIDETNEMIDSMTQKAERLCEYIAVMQQHNIKGKMPRPKCQNNSDIVTTSVAKELICHLVLLLYAAMSEVPSRVIFLAAYTLRLFFSLAGSIDKGE</sequence>
<accession>A0AA86SJG3</accession>
<feature type="compositionally biased region" description="Basic and acidic residues" evidence="1">
    <location>
        <begin position="207"/>
        <end position="231"/>
    </location>
</feature>
<dbReference type="Gramene" id="rna-AYBTSS11_LOCUS10603">
    <property type="protein sequence ID" value="CAJ1941980.1"/>
    <property type="gene ID" value="gene-AYBTSS11_LOCUS10603"/>
</dbReference>
<dbReference type="PROSITE" id="PS50006">
    <property type="entry name" value="FHA_DOMAIN"/>
    <property type="match status" value="1"/>
</dbReference>
<protein>
    <recommendedName>
        <fullName evidence="2">FHA domain-containing protein</fullName>
    </recommendedName>
</protein>
<dbReference type="SMART" id="SM00240">
    <property type="entry name" value="FHA"/>
    <property type="match status" value="1"/>
</dbReference>
<keyword evidence="4" id="KW-1185">Reference proteome</keyword>
<dbReference type="InterPro" id="IPR050923">
    <property type="entry name" value="Cell_Proc_Reg/RNA_Proc"/>
</dbReference>
<gene>
    <name evidence="3" type="ORF">AYBTSS11_LOCUS10603</name>
</gene>
<evidence type="ECO:0000256" key="1">
    <source>
        <dbReference type="SAM" id="MobiDB-lite"/>
    </source>
</evidence>